<keyword evidence="4" id="KW-1185">Reference proteome</keyword>
<gene>
    <name evidence="3" type="primary">HCN4</name>
    <name evidence="3" type="ORF">SNEC2469_LOCUS24514</name>
</gene>
<dbReference type="Gene3D" id="2.60.120.10">
    <property type="entry name" value="Jelly Rolls"/>
    <property type="match status" value="1"/>
</dbReference>
<dbReference type="EMBL" id="CAJNJA010047252">
    <property type="protein sequence ID" value="CAE7823119.1"/>
    <property type="molecule type" value="Genomic_DNA"/>
</dbReference>
<dbReference type="GO" id="GO:0035725">
    <property type="term" value="P:sodium ion transmembrane transport"/>
    <property type="evidence" value="ECO:0007669"/>
    <property type="project" value="TreeGrafter"/>
</dbReference>
<evidence type="ECO:0000313" key="4">
    <source>
        <dbReference type="Proteomes" id="UP000601435"/>
    </source>
</evidence>
<feature type="region of interest" description="Disordered" evidence="1">
    <location>
        <begin position="62"/>
        <end position="91"/>
    </location>
</feature>
<evidence type="ECO:0000256" key="1">
    <source>
        <dbReference type="SAM" id="MobiDB-lite"/>
    </source>
</evidence>
<accession>A0A812ZDA3</accession>
<feature type="transmembrane region" description="Helical" evidence="2">
    <location>
        <begin position="207"/>
        <end position="233"/>
    </location>
</feature>
<dbReference type="PANTHER" id="PTHR45689">
    <property type="entry name" value="I[[H]] CHANNEL, ISOFORM E"/>
    <property type="match status" value="1"/>
</dbReference>
<dbReference type="Gene3D" id="1.10.287.70">
    <property type="match status" value="1"/>
</dbReference>
<feature type="region of interest" description="Disordered" evidence="1">
    <location>
        <begin position="1"/>
        <end position="24"/>
    </location>
</feature>
<dbReference type="GO" id="GO:0005249">
    <property type="term" value="F:voltage-gated potassium channel activity"/>
    <property type="evidence" value="ECO:0007669"/>
    <property type="project" value="TreeGrafter"/>
</dbReference>
<dbReference type="Proteomes" id="UP000601435">
    <property type="component" value="Unassembled WGS sequence"/>
</dbReference>
<sequence>MPSLVATPRSCTSPSSSMPRQRSRTTFWELHKQLAECYEADMACLEEHGGQISHLHPQTIRKRVQSLSQPQDGEKRSDNPRGSFAPGRRDKSLKTLLKVQGQSLAASATEAIELKPHDCWTSSNVKPQGPMVRQKLSEERGERQYTKSRREIETPITLEEAASPMVRKCVLHPGGTWRTFWNVLVALCIFYDLLVIPLYVFDIPSNVFLAVAGWYIQLFWNADFVISFFTGFYDEGTLVLAPSRIACHYARTWMLFDISLISMDWSFVVMDTMDAAEAASLQWSRSLRMLRFLRLVRMLRWVKLRRVNEVFQEYFHSQAASLYYGLASSIAHLMILNHLIACAWFGVSRLSTDNWVLDSNIEEEWMGHQYLVCLNWAFAQLGVGSSSAKPTNSLEFAFCILITFRSLITSSTLISTVSNLMAGLSKIKEDENTEFRLLRCYLSHNDIQPELGQKVTQFLQHQYTLRQEARSADMDVPLLELLSHQLRGELQFARHRKSLRKLAFVDDMIEGEDLQTLHVLHRLAMTALSNASVASKDIIFFSGTRASHAYLKLSGDLIYFTENAEEESVDSSAWIAEICLWTPWVYLGDLMAEDVTRLAILDADQFCEIMAQSWLTQRAAAKHARQYLETLKLKQDQTEWTDLFPRDDPQRSVSAGPFAADLPKQCCPRFFSKTPQGSTKVRRKVAPAAAKMEFDDVRGPS</sequence>
<dbReference type="GO" id="GO:0098855">
    <property type="term" value="C:HCN channel complex"/>
    <property type="evidence" value="ECO:0007669"/>
    <property type="project" value="TreeGrafter"/>
</dbReference>
<dbReference type="PANTHER" id="PTHR45689:SF5">
    <property type="entry name" value="I[[H]] CHANNEL, ISOFORM E"/>
    <property type="match status" value="1"/>
</dbReference>
<feature type="compositionally biased region" description="Low complexity" evidence="1">
    <location>
        <begin position="12"/>
        <end position="24"/>
    </location>
</feature>
<dbReference type="GO" id="GO:0003254">
    <property type="term" value="P:regulation of membrane depolarization"/>
    <property type="evidence" value="ECO:0007669"/>
    <property type="project" value="TreeGrafter"/>
</dbReference>
<protein>
    <submittedName>
        <fullName evidence="3">HCN4 protein</fullName>
    </submittedName>
</protein>
<keyword evidence="2" id="KW-1133">Transmembrane helix</keyword>
<evidence type="ECO:0000256" key="2">
    <source>
        <dbReference type="SAM" id="Phobius"/>
    </source>
</evidence>
<feature type="transmembrane region" description="Helical" evidence="2">
    <location>
        <begin position="180"/>
        <end position="201"/>
    </location>
</feature>
<dbReference type="InterPro" id="IPR014710">
    <property type="entry name" value="RmlC-like_jellyroll"/>
</dbReference>
<dbReference type="SUPFAM" id="SSF51206">
    <property type="entry name" value="cAMP-binding domain-like"/>
    <property type="match status" value="1"/>
</dbReference>
<evidence type="ECO:0000313" key="3">
    <source>
        <dbReference type="EMBL" id="CAE7823119.1"/>
    </source>
</evidence>
<reference evidence="3" key="1">
    <citation type="submission" date="2021-02" db="EMBL/GenBank/DDBJ databases">
        <authorList>
            <person name="Dougan E. K."/>
            <person name="Rhodes N."/>
            <person name="Thang M."/>
            <person name="Chan C."/>
        </authorList>
    </citation>
    <scope>NUCLEOTIDE SEQUENCE</scope>
</reference>
<keyword evidence="2" id="KW-0472">Membrane</keyword>
<name>A0A812ZDA3_9DINO</name>
<proteinExistence type="predicted"/>
<comment type="caution">
    <text evidence="3">The sequence shown here is derived from an EMBL/GenBank/DDBJ whole genome shotgun (WGS) entry which is preliminary data.</text>
</comment>
<keyword evidence="2" id="KW-0812">Transmembrane</keyword>
<dbReference type="SUPFAM" id="SSF81324">
    <property type="entry name" value="Voltage-gated potassium channels"/>
    <property type="match status" value="1"/>
</dbReference>
<dbReference type="OrthoDB" id="421226at2759"/>
<dbReference type="InterPro" id="IPR018490">
    <property type="entry name" value="cNMP-bd_dom_sf"/>
</dbReference>
<organism evidence="3 4">
    <name type="scientific">Symbiodinium necroappetens</name>
    <dbReference type="NCBI Taxonomy" id="1628268"/>
    <lineage>
        <taxon>Eukaryota</taxon>
        <taxon>Sar</taxon>
        <taxon>Alveolata</taxon>
        <taxon>Dinophyceae</taxon>
        <taxon>Suessiales</taxon>
        <taxon>Symbiodiniaceae</taxon>
        <taxon>Symbiodinium</taxon>
    </lineage>
</organism>
<dbReference type="InterPro" id="IPR051413">
    <property type="entry name" value="K/Na_HCN_channel"/>
</dbReference>
<dbReference type="AlphaFoldDB" id="A0A812ZDA3"/>